<dbReference type="SUPFAM" id="SSF46955">
    <property type="entry name" value="Putative DNA-binding domain"/>
    <property type="match status" value="1"/>
</dbReference>
<comment type="caution">
    <text evidence="2">The sequence shown here is derived from an EMBL/GenBank/DDBJ whole genome shotgun (WGS) entry which is preliminary data.</text>
</comment>
<sequence length="88" mass="9556">MHSRKNSGEFVMPSNGITSTVLPPELQEFRSLSTTEAAEIVGLAPRTLENLRGRGEGPRWLKLGRAVGYRLVDVIAWRDAHLVGGASA</sequence>
<proteinExistence type="predicted"/>
<accession>A0ABW1QAA7</accession>
<dbReference type="InterPro" id="IPR009061">
    <property type="entry name" value="DNA-bd_dom_put_sf"/>
</dbReference>
<keyword evidence="3" id="KW-1185">Reference proteome</keyword>
<reference evidence="3" key="1">
    <citation type="journal article" date="2019" name="Int. J. Syst. Evol. Microbiol.">
        <title>The Global Catalogue of Microorganisms (GCM) 10K type strain sequencing project: providing services to taxonomists for standard genome sequencing and annotation.</title>
        <authorList>
            <consortium name="The Broad Institute Genomics Platform"/>
            <consortium name="The Broad Institute Genome Sequencing Center for Infectious Disease"/>
            <person name="Wu L."/>
            <person name="Ma J."/>
        </authorList>
    </citation>
    <scope>NUCLEOTIDE SEQUENCE [LARGE SCALE GENOMIC DNA]</scope>
    <source>
        <strain evidence="3">CCUG 51943</strain>
    </source>
</reference>
<dbReference type="Proteomes" id="UP001596244">
    <property type="component" value="Unassembled WGS sequence"/>
</dbReference>
<dbReference type="Pfam" id="PF12728">
    <property type="entry name" value="HTH_17"/>
    <property type="match status" value="1"/>
</dbReference>
<dbReference type="RefSeq" id="WP_376999819.1">
    <property type="nucleotide sequence ID" value="NZ_JBHSQE010000001.1"/>
</dbReference>
<feature type="domain" description="Helix-turn-helix" evidence="1">
    <location>
        <begin position="32"/>
        <end position="79"/>
    </location>
</feature>
<gene>
    <name evidence="2" type="ORF">ACFPUZ_03250</name>
</gene>
<evidence type="ECO:0000259" key="1">
    <source>
        <dbReference type="Pfam" id="PF12728"/>
    </source>
</evidence>
<dbReference type="EMBL" id="JBHSQE010000001">
    <property type="protein sequence ID" value="MFC6145828.1"/>
    <property type="molecule type" value="Genomic_DNA"/>
</dbReference>
<organism evidence="2 3">
    <name type="scientific">Corynebacterium nasicanis</name>
    <dbReference type="NCBI Taxonomy" id="1448267"/>
    <lineage>
        <taxon>Bacteria</taxon>
        <taxon>Bacillati</taxon>
        <taxon>Actinomycetota</taxon>
        <taxon>Actinomycetes</taxon>
        <taxon>Mycobacteriales</taxon>
        <taxon>Corynebacteriaceae</taxon>
        <taxon>Corynebacterium</taxon>
    </lineage>
</organism>
<protein>
    <submittedName>
        <fullName evidence="2">Helix-turn-helix transcriptional regulator</fullName>
    </submittedName>
</protein>
<dbReference type="InterPro" id="IPR041657">
    <property type="entry name" value="HTH_17"/>
</dbReference>
<evidence type="ECO:0000313" key="2">
    <source>
        <dbReference type="EMBL" id="MFC6145828.1"/>
    </source>
</evidence>
<name>A0ABW1QAA7_9CORY</name>
<evidence type="ECO:0000313" key="3">
    <source>
        <dbReference type="Proteomes" id="UP001596244"/>
    </source>
</evidence>